<sequence length="212" mass="23394">MGQRVLGPPSLASPCFCRLCSDLATVSSTKCCSCCWCWWSACVLNLTKPESLKSMDEGRGGPLWPVAGWEGQSRAEPLWAGPWLHSRWMSEVAECSVADLRIEGRLCVMRTVLARRAGTWARASWYTPLPRACNVKFLTAWLVWHTAGNTSSTRSVAATLAHDPHRRHDSAASRRGSPFRCCLFAGELPATSREVAPSSTHISTSSMRQVVW</sequence>
<gene>
    <name evidence="1" type="ORF">E2C01_054551</name>
</gene>
<proteinExistence type="predicted"/>
<dbReference type="Proteomes" id="UP000324222">
    <property type="component" value="Unassembled WGS sequence"/>
</dbReference>
<dbReference type="EMBL" id="VSRR010017595">
    <property type="protein sequence ID" value="MPC60504.1"/>
    <property type="molecule type" value="Genomic_DNA"/>
</dbReference>
<accession>A0A5B7GVB9</accession>
<keyword evidence="2" id="KW-1185">Reference proteome</keyword>
<reference evidence="1 2" key="1">
    <citation type="submission" date="2019-05" db="EMBL/GenBank/DDBJ databases">
        <title>Another draft genome of Portunus trituberculatus and its Hox gene families provides insights of decapod evolution.</title>
        <authorList>
            <person name="Jeong J.-H."/>
            <person name="Song I."/>
            <person name="Kim S."/>
            <person name="Choi T."/>
            <person name="Kim D."/>
            <person name="Ryu S."/>
            <person name="Kim W."/>
        </authorList>
    </citation>
    <scope>NUCLEOTIDE SEQUENCE [LARGE SCALE GENOMIC DNA]</scope>
    <source>
        <tissue evidence="1">Muscle</tissue>
    </source>
</reference>
<protein>
    <submittedName>
        <fullName evidence="1">Uncharacterized protein</fullName>
    </submittedName>
</protein>
<dbReference type="AlphaFoldDB" id="A0A5B7GVB9"/>
<organism evidence="1 2">
    <name type="scientific">Portunus trituberculatus</name>
    <name type="common">Swimming crab</name>
    <name type="synonym">Neptunus trituberculatus</name>
    <dbReference type="NCBI Taxonomy" id="210409"/>
    <lineage>
        <taxon>Eukaryota</taxon>
        <taxon>Metazoa</taxon>
        <taxon>Ecdysozoa</taxon>
        <taxon>Arthropoda</taxon>
        <taxon>Crustacea</taxon>
        <taxon>Multicrustacea</taxon>
        <taxon>Malacostraca</taxon>
        <taxon>Eumalacostraca</taxon>
        <taxon>Eucarida</taxon>
        <taxon>Decapoda</taxon>
        <taxon>Pleocyemata</taxon>
        <taxon>Brachyura</taxon>
        <taxon>Eubrachyura</taxon>
        <taxon>Portunoidea</taxon>
        <taxon>Portunidae</taxon>
        <taxon>Portuninae</taxon>
        <taxon>Portunus</taxon>
    </lineage>
</organism>
<evidence type="ECO:0000313" key="1">
    <source>
        <dbReference type="EMBL" id="MPC60504.1"/>
    </source>
</evidence>
<name>A0A5B7GVB9_PORTR</name>
<comment type="caution">
    <text evidence="1">The sequence shown here is derived from an EMBL/GenBank/DDBJ whole genome shotgun (WGS) entry which is preliminary data.</text>
</comment>
<evidence type="ECO:0000313" key="2">
    <source>
        <dbReference type="Proteomes" id="UP000324222"/>
    </source>
</evidence>